<feature type="transmembrane region" description="Helical" evidence="2">
    <location>
        <begin position="247"/>
        <end position="272"/>
    </location>
</feature>
<dbReference type="VEuPathDB" id="VectorBase:MDOMA2_017023"/>
<evidence type="ECO:0000256" key="2">
    <source>
        <dbReference type="SAM" id="Phobius"/>
    </source>
</evidence>
<sequence>MSEPNETKKPATKPALSSDSDVFVSAISDTADSSSSQPHVCSDEISSRPEDFKETAKDVFLSPLSDTDSSTNSTQAVISLQNVKEPIEGTSNQNLPTTTQEQAIQTQEISLDSIMSTSDNDEDHEMPSSLHTIVSKNSSQSQESNLSLDVNEQFHRRTIYGHEDQDNSSNLPKEVELPSPVIFPLSSQQILNQYRRVNLPLRYSVEYCRMEQRFSPRTLAEIYDDELFSYYDKHGESTKIKMNHKEGILCCFITGLAIALLVLTAFMLTLLVEPIVEIMKSARRSLK</sequence>
<name>A0A9J7ICH9_MUSDO</name>
<dbReference type="AlphaFoldDB" id="A0A9J7ICH9"/>
<keyword evidence="2" id="KW-0812">Transmembrane</keyword>
<gene>
    <name evidence="4 5" type="primary">LOC109612159</name>
</gene>
<protein>
    <submittedName>
        <fullName evidence="4 5">Uncharacterized protein LOC109612159</fullName>
    </submittedName>
</protein>
<evidence type="ECO:0000313" key="4">
    <source>
        <dbReference type="RefSeq" id="XP_019891496.2"/>
    </source>
</evidence>
<dbReference type="Proteomes" id="UP001652621">
    <property type="component" value="Unplaced"/>
</dbReference>
<feature type="compositionally biased region" description="Low complexity" evidence="1">
    <location>
        <begin position="25"/>
        <end position="36"/>
    </location>
</feature>
<dbReference type="GeneID" id="109612159"/>
<keyword evidence="3" id="KW-1185">Reference proteome</keyword>
<evidence type="ECO:0000313" key="3">
    <source>
        <dbReference type="Proteomes" id="UP001652621"/>
    </source>
</evidence>
<keyword evidence="2" id="KW-1133">Transmembrane helix</keyword>
<feature type="region of interest" description="Disordered" evidence="1">
    <location>
        <begin position="1"/>
        <end position="54"/>
    </location>
</feature>
<accession>A0A9J7ICH9</accession>
<evidence type="ECO:0000256" key="1">
    <source>
        <dbReference type="SAM" id="MobiDB-lite"/>
    </source>
</evidence>
<feature type="compositionally biased region" description="Basic and acidic residues" evidence="1">
    <location>
        <begin position="41"/>
        <end position="54"/>
    </location>
</feature>
<keyword evidence="2" id="KW-0472">Membrane</keyword>
<proteinExistence type="predicted"/>
<dbReference type="KEGG" id="mde:109612159"/>
<evidence type="ECO:0000313" key="5">
    <source>
        <dbReference type="RefSeq" id="XP_058980884.1"/>
    </source>
</evidence>
<organism evidence="3 4">
    <name type="scientific">Musca domestica</name>
    <name type="common">House fly</name>
    <dbReference type="NCBI Taxonomy" id="7370"/>
    <lineage>
        <taxon>Eukaryota</taxon>
        <taxon>Metazoa</taxon>
        <taxon>Ecdysozoa</taxon>
        <taxon>Arthropoda</taxon>
        <taxon>Hexapoda</taxon>
        <taxon>Insecta</taxon>
        <taxon>Pterygota</taxon>
        <taxon>Neoptera</taxon>
        <taxon>Endopterygota</taxon>
        <taxon>Diptera</taxon>
        <taxon>Brachycera</taxon>
        <taxon>Muscomorpha</taxon>
        <taxon>Muscoidea</taxon>
        <taxon>Muscidae</taxon>
        <taxon>Musca</taxon>
    </lineage>
</organism>
<dbReference type="RefSeq" id="XP_019891496.2">
    <property type="nucleotide sequence ID" value="XM_020035937.2"/>
</dbReference>
<dbReference type="RefSeq" id="XP_058980884.1">
    <property type="nucleotide sequence ID" value="XM_059124901.1"/>
</dbReference>
<reference evidence="4 5" key="1">
    <citation type="submission" date="2025-05" db="UniProtKB">
        <authorList>
            <consortium name="RefSeq"/>
        </authorList>
    </citation>
    <scope>IDENTIFICATION</scope>
    <source>
        <strain evidence="4 5">Aabys</strain>
        <tissue evidence="4 5">Whole body</tissue>
    </source>
</reference>
<dbReference type="OrthoDB" id="288590at2759"/>